<protein>
    <recommendedName>
        <fullName evidence="4">DUF3379 domain-containing protein</fullName>
    </recommendedName>
</protein>
<dbReference type="EMBL" id="VIKS01000008">
    <property type="protein sequence ID" value="TQV87316.1"/>
    <property type="molecule type" value="Genomic_DNA"/>
</dbReference>
<gene>
    <name evidence="2" type="ORF">FLL46_12770</name>
</gene>
<name>A0A545UCX0_9GAMM</name>
<dbReference type="AlphaFoldDB" id="A0A545UCX0"/>
<feature type="transmembrane region" description="Helical" evidence="1">
    <location>
        <begin position="55"/>
        <end position="74"/>
    </location>
</feature>
<keyword evidence="3" id="KW-1185">Reference proteome</keyword>
<evidence type="ECO:0000256" key="1">
    <source>
        <dbReference type="SAM" id="Phobius"/>
    </source>
</evidence>
<keyword evidence="1" id="KW-0812">Transmembrane</keyword>
<evidence type="ECO:0008006" key="4">
    <source>
        <dbReference type="Google" id="ProtNLM"/>
    </source>
</evidence>
<organism evidence="2 3">
    <name type="scientific">Aliikangiella coralliicola</name>
    <dbReference type="NCBI Taxonomy" id="2592383"/>
    <lineage>
        <taxon>Bacteria</taxon>
        <taxon>Pseudomonadati</taxon>
        <taxon>Pseudomonadota</taxon>
        <taxon>Gammaproteobacteria</taxon>
        <taxon>Oceanospirillales</taxon>
        <taxon>Pleioneaceae</taxon>
        <taxon>Aliikangiella</taxon>
    </lineage>
</organism>
<proteinExistence type="predicted"/>
<evidence type="ECO:0000313" key="3">
    <source>
        <dbReference type="Proteomes" id="UP000315439"/>
    </source>
</evidence>
<accession>A0A545UCX0</accession>
<keyword evidence="1" id="KW-0472">Membrane</keyword>
<keyword evidence="1" id="KW-1133">Transmembrane helix</keyword>
<sequence length="224" mass="25377">MTKNVKQSVKDFYCEFELNDAQIKQLQNLTNIESSNNSEKAEITDVPQNTGKLTWLKSCAAVLLVGVLTLSFYFPQYQQEKMVSAIVSEVAKNHLKMKPLDISSNQYAQLRKSLDKLDFSITNSSYFTSEQDSLLGARYCSIQTVTAAQLRFIKSTDQLITLYQVPYDHQKHADIPDVENGEQPLVRFKLGLRVELWQEKGLLMVSTQAIENGSEKAQITPSKD</sequence>
<dbReference type="Proteomes" id="UP000315439">
    <property type="component" value="Unassembled WGS sequence"/>
</dbReference>
<reference evidence="2 3" key="1">
    <citation type="submission" date="2019-07" db="EMBL/GenBank/DDBJ databases">
        <title>Draft genome for Aliikangiella sp. M105.</title>
        <authorList>
            <person name="Wang G."/>
        </authorList>
    </citation>
    <scope>NUCLEOTIDE SEQUENCE [LARGE SCALE GENOMIC DNA]</scope>
    <source>
        <strain evidence="2 3">M105</strain>
    </source>
</reference>
<dbReference type="RefSeq" id="WP_142893934.1">
    <property type="nucleotide sequence ID" value="NZ_ML660164.1"/>
</dbReference>
<comment type="caution">
    <text evidence="2">The sequence shown here is derived from an EMBL/GenBank/DDBJ whole genome shotgun (WGS) entry which is preliminary data.</text>
</comment>
<evidence type="ECO:0000313" key="2">
    <source>
        <dbReference type="EMBL" id="TQV87316.1"/>
    </source>
</evidence>
<dbReference type="OrthoDB" id="6199345at2"/>